<dbReference type="HOGENOM" id="CLU_2385627_0_0_1"/>
<evidence type="ECO:0000256" key="1">
    <source>
        <dbReference type="SAM" id="MobiDB-lite"/>
    </source>
</evidence>
<dbReference type="Proteomes" id="UP000029964">
    <property type="component" value="Unassembled WGS sequence"/>
</dbReference>
<dbReference type="AlphaFoldDB" id="A0A086T8E5"/>
<feature type="compositionally biased region" description="Basic and acidic residues" evidence="1">
    <location>
        <begin position="84"/>
        <end position="94"/>
    </location>
</feature>
<dbReference type="EMBL" id="JPKY01000029">
    <property type="protein sequence ID" value="KFH45627.1"/>
    <property type="molecule type" value="Genomic_DNA"/>
</dbReference>
<name>A0A086T8E5_HAPC1</name>
<accession>A0A086T8E5</accession>
<evidence type="ECO:0000313" key="3">
    <source>
        <dbReference type="Proteomes" id="UP000029964"/>
    </source>
</evidence>
<feature type="region of interest" description="Disordered" evidence="1">
    <location>
        <begin position="45"/>
        <end position="94"/>
    </location>
</feature>
<feature type="compositionally biased region" description="Acidic residues" evidence="1">
    <location>
        <begin position="70"/>
        <end position="83"/>
    </location>
</feature>
<feature type="region of interest" description="Disordered" evidence="1">
    <location>
        <begin position="1"/>
        <end position="26"/>
    </location>
</feature>
<proteinExistence type="predicted"/>
<gene>
    <name evidence="2" type="ORF">ACRE_035400</name>
</gene>
<protein>
    <submittedName>
        <fullName evidence="2">Uncharacterized protein</fullName>
    </submittedName>
</protein>
<reference evidence="3" key="1">
    <citation type="journal article" date="2014" name="Genome Announc.">
        <title>Genome sequence and annotation of Acremonium chrysogenum, producer of the beta-lactam antibiotic cephalosporin C.</title>
        <authorList>
            <person name="Terfehr D."/>
            <person name="Dahlmann T.A."/>
            <person name="Specht T."/>
            <person name="Zadra I."/>
            <person name="Kuernsteiner H."/>
            <person name="Kueck U."/>
        </authorList>
    </citation>
    <scope>NUCLEOTIDE SEQUENCE [LARGE SCALE GENOMIC DNA]</scope>
    <source>
        <strain evidence="3">ATCC 11550 / CBS 779.69 / DSM 880 / IAM 14645 / JCM 23072 / IMI 49137</strain>
    </source>
</reference>
<sequence length="94" mass="10535">MDDDDDDLKRPIPPSPRPKLEPPDPVVRIKHESGDLLRHFQMEGIPRAPTNLDSSIARMEGTVVKTEPQSECENESDDEDDEDLRPGSKVEGSE</sequence>
<evidence type="ECO:0000313" key="2">
    <source>
        <dbReference type="EMBL" id="KFH45627.1"/>
    </source>
</evidence>
<keyword evidence="3" id="KW-1185">Reference proteome</keyword>
<comment type="caution">
    <text evidence="2">The sequence shown here is derived from an EMBL/GenBank/DDBJ whole genome shotgun (WGS) entry which is preliminary data.</text>
</comment>
<organism evidence="2 3">
    <name type="scientific">Hapsidospora chrysogenum (strain ATCC 11550 / CBS 779.69 / DSM 880 / IAM 14645 / JCM 23072 / IMI 49137)</name>
    <name type="common">Acremonium chrysogenum</name>
    <dbReference type="NCBI Taxonomy" id="857340"/>
    <lineage>
        <taxon>Eukaryota</taxon>
        <taxon>Fungi</taxon>
        <taxon>Dikarya</taxon>
        <taxon>Ascomycota</taxon>
        <taxon>Pezizomycotina</taxon>
        <taxon>Sordariomycetes</taxon>
        <taxon>Hypocreomycetidae</taxon>
        <taxon>Hypocreales</taxon>
        <taxon>Bionectriaceae</taxon>
        <taxon>Hapsidospora</taxon>
    </lineage>
</organism>